<evidence type="ECO:0000313" key="3">
    <source>
        <dbReference type="EMBL" id="SKB32698.1"/>
    </source>
</evidence>
<keyword evidence="4" id="KW-1185">Reference proteome</keyword>
<organism evidence="2 4">
    <name type="scientific">Bosea thiooxidans</name>
    <dbReference type="NCBI Taxonomy" id="53254"/>
    <lineage>
        <taxon>Bacteria</taxon>
        <taxon>Pseudomonadati</taxon>
        <taxon>Pseudomonadota</taxon>
        <taxon>Alphaproteobacteria</taxon>
        <taxon>Hyphomicrobiales</taxon>
        <taxon>Boseaceae</taxon>
        <taxon>Bosea</taxon>
    </lineage>
</organism>
<reference evidence="2 4" key="1">
    <citation type="submission" date="2015-10" db="EMBL/GenBank/DDBJ databases">
        <title>Draft genome of Bosea thiooxidans.</title>
        <authorList>
            <person name="Wang X."/>
        </authorList>
    </citation>
    <scope>NUCLEOTIDE SEQUENCE [LARGE SCALE GENOMIC DNA]</scope>
    <source>
        <strain evidence="2 4">CGMCC 9174</strain>
    </source>
</reference>
<dbReference type="RefSeq" id="WP_055728973.1">
    <property type="nucleotide sequence ID" value="NZ_FUYX01000001.1"/>
</dbReference>
<dbReference type="InterPro" id="IPR035924">
    <property type="entry name" value="FlaG-like_sf"/>
</dbReference>
<dbReference type="EMBL" id="LMAR01000045">
    <property type="protein sequence ID" value="KQK29822.1"/>
    <property type="molecule type" value="Genomic_DNA"/>
</dbReference>
<reference evidence="3 5" key="2">
    <citation type="submission" date="2017-02" db="EMBL/GenBank/DDBJ databases">
        <authorList>
            <person name="Peterson S.W."/>
        </authorList>
    </citation>
    <scope>NUCLEOTIDE SEQUENCE [LARGE SCALE GENOMIC DNA]</scope>
    <source>
        <strain evidence="3 5">DSM 9653</strain>
    </source>
</reference>
<feature type="region of interest" description="Disordered" evidence="1">
    <location>
        <begin position="38"/>
        <end position="83"/>
    </location>
</feature>
<protein>
    <recommendedName>
        <fullName evidence="6">Flagellar protein FlaG</fullName>
    </recommendedName>
</protein>
<evidence type="ECO:0000313" key="5">
    <source>
        <dbReference type="Proteomes" id="UP000190130"/>
    </source>
</evidence>
<dbReference type="SUPFAM" id="SSF160214">
    <property type="entry name" value="FlaG-like"/>
    <property type="match status" value="1"/>
</dbReference>
<evidence type="ECO:0008006" key="6">
    <source>
        <dbReference type="Google" id="ProtNLM"/>
    </source>
</evidence>
<evidence type="ECO:0000313" key="2">
    <source>
        <dbReference type="EMBL" id="KQK29822.1"/>
    </source>
</evidence>
<sequence length="150" mass="16565">MEFGNAPRIVAAPGAPPVARSDVTAQPGSVAVDLPPEKTVQSASAGSAVNVEVRAEDRDARSRANGERRAFVNDQNGRAANRTVDETVERKLVIDPQTRTIVMQKKDRETGETVSQLPDETLLKLRAYSRELSERAREDQETRRQVEREA</sequence>
<gene>
    <name evidence="2" type="ORF">ARD30_05615</name>
    <name evidence="3" type="ORF">SAMN05660750_00081</name>
</gene>
<dbReference type="STRING" id="53254.SAMN05660750_00081"/>
<evidence type="ECO:0000313" key="4">
    <source>
        <dbReference type="Proteomes" id="UP000051562"/>
    </source>
</evidence>
<dbReference type="OrthoDB" id="7677861at2"/>
<dbReference type="EMBL" id="FUYX01000001">
    <property type="protein sequence ID" value="SKB32698.1"/>
    <property type="molecule type" value="Genomic_DNA"/>
</dbReference>
<feature type="compositionally biased region" description="Basic and acidic residues" evidence="1">
    <location>
        <begin position="53"/>
        <end position="71"/>
    </location>
</feature>
<dbReference type="Proteomes" id="UP000190130">
    <property type="component" value="Unassembled WGS sequence"/>
</dbReference>
<evidence type="ECO:0000256" key="1">
    <source>
        <dbReference type="SAM" id="MobiDB-lite"/>
    </source>
</evidence>
<name>A0A0Q3PJD0_9HYPH</name>
<dbReference type="AlphaFoldDB" id="A0A0Q3PJD0"/>
<dbReference type="Proteomes" id="UP000051562">
    <property type="component" value="Unassembled WGS sequence"/>
</dbReference>
<proteinExistence type="predicted"/>
<feature type="region of interest" description="Disordered" evidence="1">
    <location>
        <begin position="1"/>
        <end position="24"/>
    </location>
</feature>
<accession>A0A0Q3PJD0</accession>